<organism evidence="5 6">
    <name type="scientific">Marinomonas primoryensis</name>
    <dbReference type="NCBI Taxonomy" id="178399"/>
    <lineage>
        <taxon>Bacteria</taxon>
        <taxon>Pseudomonadati</taxon>
        <taxon>Pseudomonadota</taxon>
        <taxon>Gammaproteobacteria</taxon>
        <taxon>Oceanospirillales</taxon>
        <taxon>Oceanospirillaceae</taxon>
        <taxon>Marinomonas</taxon>
    </lineage>
</organism>
<dbReference type="GO" id="GO:0008914">
    <property type="term" value="F:leucyl-tRNA--protein transferase activity"/>
    <property type="evidence" value="ECO:0007669"/>
    <property type="project" value="UniProtKB-EC"/>
</dbReference>
<dbReference type="InterPro" id="IPR042221">
    <property type="entry name" value="Leu/Phe-tRNA_Trfase_N"/>
</dbReference>
<evidence type="ECO:0000256" key="1">
    <source>
        <dbReference type="ARBA" id="ARBA00022490"/>
    </source>
</evidence>
<comment type="similarity">
    <text evidence="4">Belongs to the L/F-transferase family.</text>
</comment>
<evidence type="ECO:0000313" key="6">
    <source>
        <dbReference type="Proteomes" id="UP001471651"/>
    </source>
</evidence>
<dbReference type="InterPro" id="IPR042203">
    <property type="entry name" value="Leu/Phe-tRNA_Trfase_C"/>
</dbReference>
<comment type="function">
    <text evidence="4">Functions in the N-end rule pathway of protein degradation where it conjugates Leu, Phe and, less efficiently, Met from aminoacyl-tRNAs to the N-termini of proteins containing an N-terminal arginine or lysine.</text>
</comment>
<evidence type="ECO:0000256" key="4">
    <source>
        <dbReference type="HAMAP-Rule" id="MF_00688"/>
    </source>
</evidence>
<reference evidence="5 6" key="1">
    <citation type="submission" date="2024-05" db="EMBL/GenBank/DDBJ databases">
        <authorList>
            <person name="Busch G.E."/>
            <person name="Sharma I."/>
        </authorList>
    </citation>
    <scope>NUCLEOTIDE SEQUENCE [LARGE SCALE GENOMIC DNA]</scope>
    <source>
        <strain evidence="5 6">23GB23</strain>
    </source>
</reference>
<dbReference type="InterPro" id="IPR016181">
    <property type="entry name" value="Acyl_CoA_acyltransferase"/>
</dbReference>
<proteinExistence type="inferred from homology"/>
<keyword evidence="6" id="KW-1185">Reference proteome</keyword>
<dbReference type="PANTHER" id="PTHR30098">
    <property type="entry name" value="LEUCYL/PHENYLALANYL-TRNA--PROTEIN TRANSFERASE"/>
    <property type="match status" value="1"/>
</dbReference>
<protein>
    <recommendedName>
        <fullName evidence="4">Leucyl/phenylalanyl-tRNA--protein transferase</fullName>
        <ecNumber evidence="4">2.3.2.6</ecNumber>
    </recommendedName>
    <alternativeName>
        <fullName evidence="4">L/F-transferase</fullName>
    </alternativeName>
    <alternativeName>
        <fullName evidence="4">Leucyltransferase</fullName>
    </alternativeName>
    <alternativeName>
        <fullName evidence="4">Phenyalanyltransferase</fullName>
    </alternativeName>
</protein>
<dbReference type="Proteomes" id="UP001471651">
    <property type="component" value="Unassembled WGS sequence"/>
</dbReference>
<dbReference type="Pfam" id="PF03588">
    <property type="entry name" value="Leu_Phe_trans"/>
    <property type="match status" value="1"/>
</dbReference>
<comment type="caution">
    <text evidence="5">The sequence shown here is derived from an EMBL/GenBank/DDBJ whole genome shotgun (WGS) entry which is preliminary data.</text>
</comment>
<keyword evidence="1 4" id="KW-0963">Cytoplasm</keyword>
<comment type="catalytic activity">
    <reaction evidence="4">
        <text>L-phenylalanyl-tRNA(Phe) + an N-terminal L-alpha-aminoacyl-[protein] = an N-terminal L-phenylalanyl-L-alpha-aminoacyl-[protein] + tRNA(Phe)</text>
        <dbReference type="Rhea" id="RHEA:43632"/>
        <dbReference type="Rhea" id="RHEA-COMP:9668"/>
        <dbReference type="Rhea" id="RHEA-COMP:9699"/>
        <dbReference type="Rhea" id="RHEA-COMP:10636"/>
        <dbReference type="Rhea" id="RHEA-COMP:10637"/>
        <dbReference type="ChEBI" id="CHEBI:78442"/>
        <dbReference type="ChEBI" id="CHEBI:78531"/>
        <dbReference type="ChEBI" id="CHEBI:78597"/>
        <dbReference type="ChEBI" id="CHEBI:83561"/>
        <dbReference type="EC" id="2.3.2.6"/>
    </reaction>
</comment>
<dbReference type="NCBIfam" id="TIGR00667">
    <property type="entry name" value="aat"/>
    <property type="match status" value="1"/>
</dbReference>
<comment type="catalytic activity">
    <reaction evidence="4">
        <text>N-terminal L-lysyl-[protein] + L-leucyl-tRNA(Leu) = N-terminal L-leucyl-L-lysyl-[protein] + tRNA(Leu) + H(+)</text>
        <dbReference type="Rhea" id="RHEA:12340"/>
        <dbReference type="Rhea" id="RHEA-COMP:9613"/>
        <dbReference type="Rhea" id="RHEA-COMP:9622"/>
        <dbReference type="Rhea" id="RHEA-COMP:12670"/>
        <dbReference type="Rhea" id="RHEA-COMP:12671"/>
        <dbReference type="ChEBI" id="CHEBI:15378"/>
        <dbReference type="ChEBI" id="CHEBI:65249"/>
        <dbReference type="ChEBI" id="CHEBI:78442"/>
        <dbReference type="ChEBI" id="CHEBI:78494"/>
        <dbReference type="ChEBI" id="CHEBI:133043"/>
        <dbReference type="EC" id="2.3.2.6"/>
    </reaction>
</comment>
<gene>
    <name evidence="4 5" type="primary">aat</name>
    <name evidence="5" type="ORF">ABKW32_00320</name>
</gene>
<dbReference type="Gene3D" id="3.40.630.70">
    <property type="entry name" value="Leucyl/phenylalanyl-tRNA-protein transferase, C-terminal domain"/>
    <property type="match status" value="1"/>
</dbReference>
<dbReference type="EC" id="2.3.2.6" evidence="4"/>
<dbReference type="PANTHER" id="PTHR30098:SF2">
    <property type="entry name" value="LEUCYL_PHENYLALANYL-TRNA--PROTEIN TRANSFERASE"/>
    <property type="match status" value="1"/>
</dbReference>
<dbReference type="HAMAP" id="MF_00688">
    <property type="entry name" value="Leu_Phe_trans"/>
    <property type="match status" value="1"/>
</dbReference>
<keyword evidence="2 4" id="KW-0808">Transferase</keyword>
<name>A0ABV0KUK4_9GAMM</name>
<dbReference type="RefSeq" id="WP_339720566.1">
    <property type="nucleotide sequence ID" value="NZ_CAXBEN010000011.1"/>
</dbReference>
<evidence type="ECO:0000256" key="2">
    <source>
        <dbReference type="ARBA" id="ARBA00022679"/>
    </source>
</evidence>
<dbReference type="Gene3D" id="3.30.70.3550">
    <property type="entry name" value="Leucyl/phenylalanyl-tRNA-protein transferase, N-terminal domain"/>
    <property type="match status" value="1"/>
</dbReference>
<dbReference type="InterPro" id="IPR004616">
    <property type="entry name" value="Leu/Phe-tRNA_Trfase"/>
</dbReference>
<keyword evidence="3 4" id="KW-0012">Acyltransferase</keyword>
<comment type="catalytic activity">
    <reaction evidence="4">
        <text>N-terminal L-arginyl-[protein] + L-leucyl-tRNA(Leu) = N-terminal L-leucyl-L-arginyl-[protein] + tRNA(Leu) + H(+)</text>
        <dbReference type="Rhea" id="RHEA:50416"/>
        <dbReference type="Rhea" id="RHEA-COMP:9613"/>
        <dbReference type="Rhea" id="RHEA-COMP:9622"/>
        <dbReference type="Rhea" id="RHEA-COMP:12672"/>
        <dbReference type="Rhea" id="RHEA-COMP:12673"/>
        <dbReference type="ChEBI" id="CHEBI:15378"/>
        <dbReference type="ChEBI" id="CHEBI:64719"/>
        <dbReference type="ChEBI" id="CHEBI:78442"/>
        <dbReference type="ChEBI" id="CHEBI:78494"/>
        <dbReference type="ChEBI" id="CHEBI:133044"/>
        <dbReference type="EC" id="2.3.2.6"/>
    </reaction>
</comment>
<sequence length="247" mass="27910">MLDSSVDEKHELILLSESPYDTPNPNKALQDPEGLSAVGGDLSSTRLIHLYSKGFFPWFSEPDPILWWHPEQRCILRPEQFHTSTSLRKALKKNPWMFTVNQEFESVIGHCSALRADKEGTWISSDITNAYIELHKLGYAHSIEIWLDGKLAGGFYGVAMGKLFFGESMFSLQPNASKIALKTFCTLAKDCHIELIDCQVESDHLLSLGAELIPRKEFSTKLEQLITSTQKNLSLLSMGEKTHKQRI</sequence>
<evidence type="ECO:0000256" key="3">
    <source>
        <dbReference type="ARBA" id="ARBA00023315"/>
    </source>
</evidence>
<dbReference type="EMBL" id="JBDYKN010000001">
    <property type="protein sequence ID" value="MEP7727871.1"/>
    <property type="molecule type" value="Genomic_DNA"/>
</dbReference>
<evidence type="ECO:0000313" key="5">
    <source>
        <dbReference type="EMBL" id="MEP7727871.1"/>
    </source>
</evidence>
<accession>A0ABV0KUK4</accession>
<dbReference type="SUPFAM" id="SSF55729">
    <property type="entry name" value="Acyl-CoA N-acyltransferases (Nat)"/>
    <property type="match status" value="1"/>
</dbReference>
<comment type="subcellular location">
    <subcellularLocation>
        <location evidence="4">Cytoplasm</location>
    </subcellularLocation>
</comment>